<feature type="region of interest" description="Disordered" evidence="1">
    <location>
        <begin position="135"/>
        <end position="156"/>
    </location>
</feature>
<dbReference type="RefSeq" id="WP_034715011.1">
    <property type="nucleotide sequence ID" value="NZ_AWQS01000038.1"/>
</dbReference>
<comment type="caution">
    <text evidence="2">The sequence shown here is derived from an EMBL/GenBank/DDBJ whole genome shotgun (WGS) entry which is preliminary data.</text>
</comment>
<evidence type="ECO:0000256" key="1">
    <source>
        <dbReference type="SAM" id="MobiDB-lite"/>
    </source>
</evidence>
<sequence length="156" mass="16504">MRTTEQPRTDACADPLADQGQPLGLLDAARVLQVLSALVGDVLVLGVRVDRDTVRVPVEGLPWPRLLRSVEVSVHCDDDVAAGQVGELLGLARTGTRRYASAADGVQFVESRWTGWLTSRDAVSVPLPVSVTATGAHAESAPHPCEDEASSVQEVA</sequence>
<proteinExistence type="predicted"/>
<dbReference type="Proteomes" id="UP000019494">
    <property type="component" value="Unassembled WGS sequence"/>
</dbReference>
<protein>
    <submittedName>
        <fullName evidence="2">Uncharacterized protein</fullName>
    </submittedName>
</protein>
<keyword evidence="3" id="KW-1185">Reference proteome</keyword>
<name>W9GNL9_9MICO</name>
<evidence type="ECO:0000313" key="3">
    <source>
        <dbReference type="Proteomes" id="UP000019494"/>
    </source>
</evidence>
<dbReference type="AlphaFoldDB" id="W9GNL9"/>
<gene>
    <name evidence="2" type="ORF">N864_19895</name>
</gene>
<reference evidence="3" key="1">
    <citation type="submission" date="2013-08" db="EMBL/GenBank/DDBJ databases">
        <title>Intrasporangium oryzae NRRL B-24470.</title>
        <authorList>
            <person name="Liu H."/>
            <person name="Wang G."/>
        </authorList>
    </citation>
    <scope>NUCLEOTIDE SEQUENCE [LARGE SCALE GENOMIC DNA]</scope>
    <source>
        <strain evidence="3">Q5-1</strain>
    </source>
</reference>
<accession>W9GNL9</accession>
<organism evidence="2 3">
    <name type="scientific">Intrasporangium chromatireducens Q5-1</name>
    <dbReference type="NCBI Taxonomy" id="584657"/>
    <lineage>
        <taxon>Bacteria</taxon>
        <taxon>Bacillati</taxon>
        <taxon>Actinomycetota</taxon>
        <taxon>Actinomycetes</taxon>
        <taxon>Micrococcales</taxon>
        <taxon>Intrasporangiaceae</taxon>
        <taxon>Intrasporangium</taxon>
    </lineage>
</organism>
<evidence type="ECO:0000313" key="2">
    <source>
        <dbReference type="EMBL" id="EWT06667.1"/>
    </source>
</evidence>
<dbReference type="EMBL" id="AWQS01000038">
    <property type="protein sequence ID" value="EWT06667.1"/>
    <property type="molecule type" value="Genomic_DNA"/>
</dbReference>